<evidence type="ECO:0000313" key="2">
    <source>
        <dbReference type="Proteomes" id="UP001064489"/>
    </source>
</evidence>
<dbReference type="Gene3D" id="3.80.10.10">
    <property type="entry name" value="Ribonuclease Inhibitor"/>
    <property type="match status" value="1"/>
</dbReference>
<name>A0AAD5J5W0_ACENE</name>
<dbReference type="Proteomes" id="UP001064489">
    <property type="component" value="Chromosome 3"/>
</dbReference>
<reference evidence="1" key="2">
    <citation type="submission" date="2023-02" db="EMBL/GenBank/DDBJ databases">
        <authorList>
            <person name="Swenson N.G."/>
            <person name="Wegrzyn J.L."/>
            <person name="Mcevoy S.L."/>
        </authorList>
    </citation>
    <scope>NUCLEOTIDE SEQUENCE</scope>
    <source>
        <strain evidence="1">91603</strain>
        <tissue evidence="1">Leaf</tissue>
    </source>
</reference>
<evidence type="ECO:0000313" key="1">
    <source>
        <dbReference type="EMBL" id="KAI9186428.1"/>
    </source>
</evidence>
<proteinExistence type="predicted"/>
<protein>
    <submittedName>
        <fullName evidence="1">Uncharacterized protein</fullName>
    </submittedName>
</protein>
<dbReference type="PANTHER" id="PTHR47680:SF2">
    <property type="entry name" value="SHEWANELLA-LIKE PROTEIN PHOSPHATASE 2"/>
    <property type="match status" value="1"/>
</dbReference>
<dbReference type="PANTHER" id="PTHR47680">
    <property type="entry name" value="SHEWANELLA-LIKE PROTEIN PHOSPHATASE 2"/>
    <property type="match status" value="1"/>
</dbReference>
<dbReference type="AlphaFoldDB" id="A0AAD5J5W0"/>
<dbReference type="PRINTS" id="PR00019">
    <property type="entry name" value="LEURICHRPT"/>
</dbReference>
<dbReference type="InterPro" id="IPR001611">
    <property type="entry name" value="Leu-rich_rpt"/>
</dbReference>
<reference evidence="1" key="1">
    <citation type="journal article" date="2022" name="Plant J.">
        <title>Strategies of tolerance reflected in two North American maple genomes.</title>
        <authorList>
            <person name="McEvoy S.L."/>
            <person name="Sezen U.U."/>
            <person name="Trouern-Trend A."/>
            <person name="McMahon S.M."/>
            <person name="Schaberg P.G."/>
            <person name="Yang J."/>
            <person name="Wegrzyn J.L."/>
            <person name="Swenson N.G."/>
        </authorList>
    </citation>
    <scope>NUCLEOTIDE SEQUENCE</scope>
    <source>
        <strain evidence="1">91603</strain>
    </source>
</reference>
<comment type="caution">
    <text evidence="1">The sequence shown here is derived from an EMBL/GenBank/DDBJ whole genome shotgun (WGS) entry which is preliminary data.</text>
</comment>
<organism evidence="1 2">
    <name type="scientific">Acer negundo</name>
    <name type="common">Box elder</name>
    <dbReference type="NCBI Taxonomy" id="4023"/>
    <lineage>
        <taxon>Eukaryota</taxon>
        <taxon>Viridiplantae</taxon>
        <taxon>Streptophyta</taxon>
        <taxon>Embryophyta</taxon>
        <taxon>Tracheophyta</taxon>
        <taxon>Spermatophyta</taxon>
        <taxon>Magnoliopsida</taxon>
        <taxon>eudicotyledons</taxon>
        <taxon>Gunneridae</taxon>
        <taxon>Pentapetalae</taxon>
        <taxon>rosids</taxon>
        <taxon>malvids</taxon>
        <taxon>Sapindales</taxon>
        <taxon>Sapindaceae</taxon>
        <taxon>Hippocastanoideae</taxon>
        <taxon>Acereae</taxon>
        <taxon>Acer</taxon>
    </lineage>
</organism>
<keyword evidence="2" id="KW-1185">Reference proteome</keyword>
<gene>
    <name evidence="1" type="ORF">LWI28_017185</name>
</gene>
<dbReference type="InterPro" id="IPR032675">
    <property type="entry name" value="LRR_dom_sf"/>
</dbReference>
<dbReference type="SUPFAM" id="SSF52058">
    <property type="entry name" value="L domain-like"/>
    <property type="match status" value="1"/>
</dbReference>
<dbReference type="EMBL" id="JAJSOW010000100">
    <property type="protein sequence ID" value="KAI9186428.1"/>
    <property type="molecule type" value="Genomic_DNA"/>
</dbReference>
<accession>A0AAD5J5W0</accession>
<dbReference type="Pfam" id="PF00560">
    <property type="entry name" value="LRR_1"/>
    <property type="match status" value="2"/>
</dbReference>
<sequence>MLILPNKGLKGIISRSLGLLDKLKLLDLSCNHFEGVLPFDLSNLKQLQVLDLSHNLLSGQSPSISSSSSINSQSPVHLRSNLKATVWLGFLGGSRSRLSERIHFSVPLLAQIHLLSAIFTVTWRNPSKLSRWLVSSTTPINGSVAPLPSFKSEVGINGVCDDRVLRIDVGMSKGCINGLPEVLEINGNSGLRILTSNPLYQNKSKAYLDADNKEELAYMFTQYVPKQVEVKA</sequence>